<organism evidence="1 2">
    <name type="scientific">Cedecea neteri</name>
    <dbReference type="NCBI Taxonomy" id="158822"/>
    <lineage>
        <taxon>Bacteria</taxon>
        <taxon>Pseudomonadati</taxon>
        <taxon>Pseudomonadota</taxon>
        <taxon>Gammaproteobacteria</taxon>
        <taxon>Enterobacterales</taxon>
        <taxon>Enterobacteriaceae</taxon>
        <taxon>Cedecea</taxon>
    </lineage>
</organism>
<dbReference type="Proteomes" id="UP000251197">
    <property type="component" value="Unassembled WGS sequence"/>
</dbReference>
<name>A0A2X3IZD3_9ENTR</name>
<evidence type="ECO:0000313" key="1">
    <source>
        <dbReference type="EMBL" id="SQC91927.1"/>
    </source>
</evidence>
<evidence type="ECO:0000313" key="2">
    <source>
        <dbReference type="Proteomes" id="UP000251197"/>
    </source>
</evidence>
<dbReference type="EMBL" id="UAVU01000008">
    <property type="protein sequence ID" value="SQC91927.1"/>
    <property type="molecule type" value="Genomic_DNA"/>
</dbReference>
<reference evidence="1 2" key="1">
    <citation type="submission" date="2018-06" db="EMBL/GenBank/DDBJ databases">
        <authorList>
            <consortium name="Pathogen Informatics"/>
            <person name="Doyle S."/>
        </authorList>
    </citation>
    <scope>NUCLEOTIDE SEQUENCE [LARGE SCALE GENOMIC DNA]</scope>
    <source>
        <strain evidence="1 2">NCTC12120</strain>
    </source>
</reference>
<dbReference type="STRING" id="158822.LH23_21940"/>
<accession>A0A2X3IZD3</accession>
<sequence>MKRRYLFIPLALFLLLASLLLWQLARNAQGEAPTDLESALIGKPVPVFRLESLDEPGKSGAAKYWRTANRCC</sequence>
<proteinExistence type="predicted"/>
<dbReference type="AlphaFoldDB" id="A0A2X3IZD3"/>
<gene>
    <name evidence="1" type="primary">dsbE_1</name>
    <name evidence="1" type="ORF">NCTC12120_05109</name>
</gene>
<protein>
    <submittedName>
        <fullName evidence="1">Cytochrome c biogenesis protein CcmG</fullName>
    </submittedName>
</protein>